<name>A0A9W9BDG8_9HYPO</name>
<comment type="caution">
    <text evidence="6">The sequence shown here is derived from an EMBL/GenBank/DDBJ whole genome shotgun (WGS) entry which is preliminary data.</text>
</comment>
<dbReference type="Pfam" id="PF00043">
    <property type="entry name" value="GST_C"/>
    <property type="match status" value="1"/>
</dbReference>
<sequence length="241" mass="27493">MSRSIQFWSHKIGPNPWKNVIVFEELGIPYATEYLEFGNNAGGVEHPSFLKKNAAGRVPLIHDPATGMILTESNVINHYLLDHYDKDDILSPATEQDKYLVDKYLGFQSSTQAPFYAQVSLPLHILVGFGWLTFIQSLQMRNKKNFDGVAHFQHLVKRTLRTIDDELRGKGFLVGGKCTLADLAFIPWDLMLDIVLQGDAEAGTASDRKQLFPNWYNWHVKMIQREAVQKMMKLKEEVNAN</sequence>
<dbReference type="RefSeq" id="XP_056030308.1">
    <property type="nucleotide sequence ID" value="XM_056173450.1"/>
</dbReference>
<feature type="transmembrane region" description="Helical" evidence="3">
    <location>
        <begin position="115"/>
        <end position="135"/>
    </location>
</feature>
<organism evidence="6 7">
    <name type="scientific">Trichoderma breve</name>
    <dbReference type="NCBI Taxonomy" id="2034170"/>
    <lineage>
        <taxon>Eukaryota</taxon>
        <taxon>Fungi</taxon>
        <taxon>Dikarya</taxon>
        <taxon>Ascomycota</taxon>
        <taxon>Pezizomycotina</taxon>
        <taxon>Sordariomycetes</taxon>
        <taxon>Hypocreomycetidae</taxon>
        <taxon>Hypocreales</taxon>
        <taxon>Hypocreaceae</taxon>
        <taxon>Trichoderma</taxon>
    </lineage>
</organism>
<evidence type="ECO:0008006" key="8">
    <source>
        <dbReference type="Google" id="ProtNLM"/>
    </source>
</evidence>
<accession>A0A9W9BDG8</accession>
<dbReference type="EMBL" id="JAOPEN010000003">
    <property type="protein sequence ID" value="KAJ4861252.1"/>
    <property type="molecule type" value="Genomic_DNA"/>
</dbReference>
<dbReference type="InterPro" id="IPR040079">
    <property type="entry name" value="Glutathione_S-Trfase"/>
</dbReference>
<reference evidence="6" key="1">
    <citation type="submission" date="2022-09" db="EMBL/GenBank/DDBJ databases">
        <title>Chromosome-level assembly of Trichoderma breve T069, a fungus used in development of biopesticide product.</title>
        <authorList>
            <person name="Lin R."/>
            <person name="Liu T."/>
        </authorList>
    </citation>
    <scope>NUCLEOTIDE SEQUENCE</scope>
    <source>
        <strain evidence="6">T069</strain>
    </source>
</reference>
<evidence type="ECO:0000313" key="6">
    <source>
        <dbReference type="EMBL" id="KAJ4861252.1"/>
    </source>
</evidence>
<comment type="similarity">
    <text evidence="1 2">Belongs to the GST superfamily.</text>
</comment>
<dbReference type="InterPro" id="IPR010987">
    <property type="entry name" value="Glutathione-S-Trfase_C-like"/>
</dbReference>
<keyword evidence="3" id="KW-1133">Transmembrane helix</keyword>
<dbReference type="Proteomes" id="UP001140511">
    <property type="component" value="Unassembled WGS sequence"/>
</dbReference>
<evidence type="ECO:0000313" key="7">
    <source>
        <dbReference type="Proteomes" id="UP001140511"/>
    </source>
</evidence>
<keyword evidence="7" id="KW-1185">Reference proteome</keyword>
<feature type="domain" description="GST C-terminal" evidence="5">
    <location>
        <begin position="94"/>
        <end position="241"/>
    </location>
</feature>
<dbReference type="SFLD" id="SFLDS00019">
    <property type="entry name" value="Glutathione_Transferase_(cytos"/>
    <property type="match status" value="1"/>
</dbReference>
<dbReference type="PROSITE" id="PS50405">
    <property type="entry name" value="GST_CTER"/>
    <property type="match status" value="1"/>
</dbReference>
<dbReference type="GeneID" id="80868138"/>
<dbReference type="Pfam" id="PF02798">
    <property type="entry name" value="GST_N"/>
    <property type="match status" value="1"/>
</dbReference>
<evidence type="ECO:0000256" key="2">
    <source>
        <dbReference type="RuleBase" id="RU003494"/>
    </source>
</evidence>
<dbReference type="InterPro" id="IPR036249">
    <property type="entry name" value="Thioredoxin-like_sf"/>
</dbReference>
<evidence type="ECO:0000256" key="1">
    <source>
        <dbReference type="ARBA" id="ARBA00007409"/>
    </source>
</evidence>
<evidence type="ECO:0000256" key="3">
    <source>
        <dbReference type="SAM" id="Phobius"/>
    </source>
</evidence>
<dbReference type="InterPro" id="IPR004046">
    <property type="entry name" value="GST_C"/>
</dbReference>
<dbReference type="Gene3D" id="1.20.1050.130">
    <property type="match status" value="1"/>
</dbReference>
<dbReference type="PANTHER" id="PTHR44051:SF3">
    <property type="entry name" value="TRANSCRIPTIONAL REGULATOR URE2"/>
    <property type="match status" value="1"/>
</dbReference>
<dbReference type="PANTHER" id="PTHR44051">
    <property type="entry name" value="GLUTATHIONE S-TRANSFERASE-RELATED"/>
    <property type="match status" value="1"/>
</dbReference>
<feature type="domain" description="GST N-terminal" evidence="4">
    <location>
        <begin position="3"/>
        <end position="88"/>
    </location>
</feature>
<dbReference type="SUPFAM" id="SSF52833">
    <property type="entry name" value="Thioredoxin-like"/>
    <property type="match status" value="1"/>
</dbReference>
<evidence type="ECO:0000259" key="4">
    <source>
        <dbReference type="PROSITE" id="PS50404"/>
    </source>
</evidence>
<dbReference type="SUPFAM" id="SSF47616">
    <property type="entry name" value="GST C-terminal domain-like"/>
    <property type="match status" value="1"/>
</dbReference>
<dbReference type="PROSITE" id="PS50404">
    <property type="entry name" value="GST_NTER"/>
    <property type="match status" value="1"/>
</dbReference>
<gene>
    <name evidence="6" type="ORF">T069G_06240</name>
</gene>
<keyword evidence="3" id="KW-0812">Transmembrane</keyword>
<dbReference type="InterPro" id="IPR004045">
    <property type="entry name" value="Glutathione_S-Trfase_N"/>
</dbReference>
<dbReference type="AlphaFoldDB" id="A0A9W9BDG8"/>
<dbReference type="SFLD" id="SFLDG00358">
    <property type="entry name" value="Main_(cytGST)"/>
    <property type="match status" value="1"/>
</dbReference>
<protein>
    <recommendedName>
        <fullName evidence="8">Glutathione S-transferase</fullName>
    </recommendedName>
</protein>
<proteinExistence type="inferred from homology"/>
<keyword evidence="3" id="KW-0472">Membrane</keyword>
<evidence type="ECO:0000259" key="5">
    <source>
        <dbReference type="PROSITE" id="PS50405"/>
    </source>
</evidence>
<dbReference type="InterPro" id="IPR036282">
    <property type="entry name" value="Glutathione-S-Trfase_C_sf"/>
</dbReference>